<dbReference type="SMART" id="SM00065">
    <property type="entry name" value="GAF"/>
    <property type="match status" value="1"/>
</dbReference>
<dbReference type="Pfam" id="PF02518">
    <property type="entry name" value="HATPase_c"/>
    <property type="match status" value="2"/>
</dbReference>
<feature type="region of interest" description="Disordered" evidence="7">
    <location>
        <begin position="1657"/>
        <end position="1837"/>
    </location>
</feature>
<feature type="region of interest" description="Disordered" evidence="7">
    <location>
        <begin position="2037"/>
        <end position="2093"/>
    </location>
</feature>
<evidence type="ECO:0000256" key="4">
    <source>
        <dbReference type="ARBA" id="ARBA00022679"/>
    </source>
</evidence>
<dbReference type="Proteomes" id="UP000738359">
    <property type="component" value="Unassembled WGS sequence"/>
</dbReference>
<evidence type="ECO:0000259" key="8">
    <source>
        <dbReference type="PROSITE" id="PS50109"/>
    </source>
</evidence>
<dbReference type="Pfam" id="PF01590">
    <property type="entry name" value="GAF"/>
    <property type="match status" value="1"/>
</dbReference>
<dbReference type="SMART" id="SM00387">
    <property type="entry name" value="HATPase_c"/>
    <property type="match status" value="2"/>
</dbReference>
<dbReference type="InterPro" id="IPR003594">
    <property type="entry name" value="HATPase_dom"/>
</dbReference>
<feature type="modified residue" description="4-aspartylphosphate" evidence="6">
    <location>
        <position position="893"/>
    </location>
</feature>
<dbReference type="InterPro" id="IPR001789">
    <property type="entry name" value="Sig_transdc_resp-reg_receiver"/>
</dbReference>
<feature type="domain" description="Response regulatory" evidence="9">
    <location>
        <begin position="2041"/>
        <end position="2156"/>
    </location>
</feature>
<dbReference type="SUPFAM" id="SSF55781">
    <property type="entry name" value="GAF domain-like"/>
    <property type="match status" value="1"/>
</dbReference>
<feature type="compositionally biased region" description="Acidic residues" evidence="7">
    <location>
        <begin position="2147"/>
        <end position="2156"/>
    </location>
</feature>
<evidence type="ECO:0000313" key="10">
    <source>
        <dbReference type="EMBL" id="KAF9966740.1"/>
    </source>
</evidence>
<dbReference type="EMBL" id="JAAAHY010000132">
    <property type="protein sequence ID" value="KAF9966740.1"/>
    <property type="molecule type" value="Genomic_DNA"/>
</dbReference>
<feature type="domain" description="Histidine kinase" evidence="8">
    <location>
        <begin position="1171"/>
        <end position="1444"/>
    </location>
</feature>
<comment type="catalytic activity">
    <reaction evidence="1">
        <text>ATP + protein L-histidine = ADP + protein N-phospho-L-histidine.</text>
        <dbReference type="EC" id="2.7.13.3"/>
    </reaction>
</comment>
<dbReference type="InterPro" id="IPR003018">
    <property type="entry name" value="GAF"/>
</dbReference>
<dbReference type="SUPFAM" id="SSF52172">
    <property type="entry name" value="CheY-like"/>
    <property type="match status" value="3"/>
</dbReference>
<dbReference type="PROSITE" id="PS50109">
    <property type="entry name" value="HIS_KIN"/>
    <property type="match status" value="2"/>
</dbReference>
<evidence type="ECO:0000256" key="1">
    <source>
        <dbReference type="ARBA" id="ARBA00000085"/>
    </source>
</evidence>
<keyword evidence="5" id="KW-0418">Kinase</keyword>
<organism evidence="10 11">
    <name type="scientific">Mortierella alpina</name>
    <name type="common">Oleaginous fungus</name>
    <name type="synonym">Mortierella renispora</name>
    <dbReference type="NCBI Taxonomy" id="64518"/>
    <lineage>
        <taxon>Eukaryota</taxon>
        <taxon>Fungi</taxon>
        <taxon>Fungi incertae sedis</taxon>
        <taxon>Mucoromycota</taxon>
        <taxon>Mortierellomycotina</taxon>
        <taxon>Mortierellomycetes</taxon>
        <taxon>Mortierellales</taxon>
        <taxon>Mortierellaceae</taxon>
        <taxon>Mortierella</taxon>
    </lineage>
</organism>
<comment type="caution">
    <text evidence="10">The sequence shown here is derived from an EMBL/GenBank/DDBJ whole genome shotgun (WGS) entry which is preliminary data.</text>
</comment>
<evidence type="ECO:0000259" key="9">
    <source>
        <dbReference type="PROSITE" id="PS50110"/>
    </source>
</evidence>
<feature type="domain" description="Histidine kinase" evidence="8">
    <location>
        <begin position="407"/>
        <end position="631"/>
    </location>
</feature>
<dbReference type="Pfam" id="PF00072">
    <property type="entry name" value="Response_reg"/>
    <property type="match status" value="1"/>
</dbReference>
<dbReference type="CDD" id="cd17574">
    <property type="entry name" value="REC_OmpR"/>
    <property type="match status" value="1"/>
</dbReference>
<dbReference type="SUPFAM" id="SSF47384">
    <property type="entry name" value="Homodimeric domain of signal transducing histidine kinase"/>
    <property type="match status" value="2"/>
</dbReference>
<gene>
    <name evidence="10" type="ORF">BGZ70_001433</name>
</gene>
<evidence type="ECO:0000256" key="2">
    <source>
        <dbReference type="ARBA" id="ARBA00012438"/>
    </source>
</evidence>
<dbReference type="SMART" id="SM00388">
    <property type="entry name" value="HisKA"/>
    <property type="match status" value="2"/>
</dbReference>
<dbReference type="CDD" id="cd00082">
    <property type="entry name" value="HisKA"/>
    <property type="match status" value="2"/>
</dbReference>
<feature type="compositionally biased region" description="Low complexity" evidence="7">
    <location>
        <begin position="1338"/>
        <end position="1348"/>
    </location>
</feature>
<name>A0A9P6JBN6_MORAP</name>
<dbReference type="PRINTS" id="PR00344">
    <property type="entry name" value="BCTRLSENSOR"/>
</dbReference>
<dbReference type="GO" id="GO:0005886">
    <property type="term" value="C:plasma membrane"/>
    <property type="evidence" value="ECO:0007669"/>
    <property type="project" value="TreeGrafter"/>
</dbReference>
<dbReference type="Pfam" id="PF00512">
    <property type="entry name" value="HisKA"/>
    <property type="match status" value="2"/>
</dbReference>
<feature type="region of interest" description="Disordered" evidence="7">
    <location>
        <begin position="2135"/>
        <end position="2156"/>
    </location>
</feature>
<dbReference type="FunFam" id="1.10.287.130:FF:000045">
    <property type="entry name" value="Two-component system sensor histidine kinase/response regulator"/>
    <property type="match status" value="1"/>
</dbReference>
<feature type="compositionally biased region" description="Polar residues" evidence="7">
    <location>
        <begin position="1769"/>
        <end position="1799"/>
    </location>
</feature>
<dbReference type="PANTHER" id="PTHR43047:SF72">
    <property type="entry name" value="OSMOSENSING HISTIDINE PROTEIN KINASE SLN1"/>
    <property type="match status" value="1"/>
</dbReference>
<accession>A0A9P6JBN6</accession>
<keyword evidence="4" id="KW-0808">Transferase</keyword>
<dbReference type="CDD" id="cd16922">
    <property type="entry name" value="HATPase_EvgS-ArcB-TorS-like"/>
    <property type="match status" value="1"/>
</dbReference>
<dbReference type="GO" id="GO:0009927">
    <property type="term" value="F:histidine phosphotransfer kinase activity"/>
    <property type="evidence" value="ECO:0007669"/>
    <property type="project" value="TreeGrafter"/>
</dbReference>
<feature type="compositionally biased region" description="Low complexity" evidence="7">
    <location>
        <begin position="1679"/>
        <end position="1699"/>
    </location>
</feature>
<feature type="region of interest" description="Disordered" evidence="7">
    <location>
        <begin position="741"/>
        <end position="774"/>
    </location>
</feature>
<dbReference type="EC" id="2.7.13.3" evidence="2"/>
<dbReference type="Gene3D" id="1.10.287.130">
    <property type="match status" value="2"/>
</dbReference>
<feature type="region of interest" description="Disordered" evidence="7">
    <location>
        <begin position="1324"/>
        <end position="1355"/>
    </location>
</feature>
<dbReference type="InterPro" id="IPR004358">
    <property type="entry name" value="Sig_transdc_His_kin-like_C"/>
</dbReference>
<evidence type="ECO:0000256" key="3">
    <source>
        <dbReference type="ARBA" id="ARBA00022553"/>
    </source>
</evidence>
<evidence type="ECO:0000313" key="11">
    <source>
        <dbReference type="Proteomes" id="UP000738359"/>
    </source>
</evidence>
<sequence length="2156" mass="234893">MGAPGSTVWAEIWDVIGAQMAQVRRDGRGYGNKGLRLDLHREGYEEECYFDFTFSPIFMRDGSVGGIFADVIEVTKNILNQRRLSTLNEFSKKAAMIQSVSGAYSMITSILHESNILDVTFSLVYKTVEPAKDEHRQFPFGPYSPLPSKPSLSATHSSSSTSSTSSHSATAAVNAAAAAANASNHSLRTPAQDEFLAAGSPAGIDLDREGDSSAMSQIRLIRSHFCSGLRSDKKDVRRPPQAAILCSTSFDRNLEVVNYGGANEKIFSKATSIRHIPDSLLITPEEYEPLDPAAPVYDDPWAWPVRSVLADGIPRLVTLPKSDHKLARALLLPVLENPSALESRITTVLVVGINPYQMLDNDYLDFLALLVANIASLLHFGQNREDERKSNEALFELNKAKISFFQNISHELRTPLTLMMAPLDDVLDQTPENAVTRPNLEMVRRNTRRLLKLVNTLLQFSRIEAGKGHAIFEETDLTKATREISANFESVARGFKLDYSVNCEDLDTIPGGFWVDRAMWSGIILNLIGNALKHTWEGSVSVHQYPCKGKNGRDGVALEVRDTGVGIAAEHLPTLFERFNRIENKQSRSHEGTGIGLSLVKELTEVHGGTVSVTSVVDKGSCFQLWIPAGRNHHSSAQVKMGDTQDRTSQAKSCKSEIMNNKTDASMFVEEASQWIAHKAVPGSTLITSGTDSTEEELAEANDDASHVMPGHHTPTDINTEYEVSTLDVDEEELSRILIDPPESGGVIVPGNPLAQKNRESAASRRMSSASSGKRLLASELTGLAFSEEAAPSMDVHDTMYECSVNDDGGYGGQVQTKELADEPDAGKTMLQRSKSRRGYIIVVDDNNDMRAYLREILGKDFRVRCAVDGLDAMRVITQRLQQGKRIDLVLSDVAMPNMNGYELLKRIRSDSATMLTPLILLSARAGEEANVEGLDLGADDCLVKPFSARELLARVRSTIRLSDLRHELIREQRHALEMKQLIYSISVKIRSGLSLSGILQTASSELFKVIRCNAIRICRFRKTDPETGQHWVRFVSEIVRVGRPKVLSPTDRLLPKGLEVSEDYVSNGGEDNSAGDVRQVNNYHHPIFGAKSFLSVALLYNGKIWGYLLASRDADMVDWSQSEKLLFEQTGNQISLAIAHASLWDQKKSQQVEMEAAHAANEAKSQILANTSHELRTPIGAIVGALSALEDTAVTLSDEQRDMVKIMQITSDVALSVINDLLDTAKLEAGAMSLSIKECPGLVETLEQSVRIFADKAGRKEVDLIMEPSEDLEGLEAMLRRGYVIWTDGDRLQQVIMNLIGNAVKFTAHGKVVTSCSIVSPGSPPVAEAGSEEQHQHPSQHSQQPPQRRAHQPVQIPADAQVTHVTFRFEVSDTGIGIDPDFLKNHIFKSFAQYDQSMTRRFGGTGLGLAISKHLVMMNGGILGVTSDVGQGSTFYFTWPVMLVLPNSASSVGHPAPWVMASKPVLPPEVAFETRAVVVEPVTESRHLLGWILNQQNIQVTLYENCENVVQDEQQRSPHLIGPDGSILTPNYRPNAHFFFCVREATEEITVETARALGEIFKQRNAKARASGGTDTKDVILSIVLVVFSAPRGRSMAKDIKRRILSQGLEETVHCEYIVKPVKLERVVERLQTLGPHAPIARGMTGQSPEIVQAGTLQSGGSSRHRSSRSHRHHHPQQPHQQQQQPSQASSTSNAESSMPNDSAANSSPPTSSGSQVIPADGNVSLVSSDYERGNDYNKNTPESAPLGPDGVMDGMNSGISPILEASRSVSPLTSNGAREQQTPAKRSPSASRNSSTMPIRRLRQKTPAGDARPIFTTKSSSGTVSTDVSLRSTSETPAFSNRAARAAAGKRERRGKCVLCVEDNIINLRVVQYQLQKLGYDTQSASDGQVAVDIIRAQMEQLEEGVASMSTDEKSATEDTVAGGVDSDVVMGSADETEDPQQRPQQHDPALLRRPLSIVASLITDPVNNINKSHTFDQSDVGVMSSMIQSTTPLTSPSLSFTNRMSAEMRAPLGSFSETSSLSFTGTSPSSVSSASLGSCLPASRSPSLGGKASPDLSALAPLSNTRSSSANSSRKRMSSALASSSSSSYDNHPKIDLILMDCAMPVKSGFDAAAEIRQMGVKTPIIALTASAVPSTKENGSIEREDEQSDKKL</sequence>
<dbReference type="InterPro" id="IPR029016">
    <property type="entry name" value="GAF-like_dom_sf"/>
</dbReference>
<proteinExistence type="predicted"/>
<feature type="domain" description="Response regulatory" evidence="9">
    <location>
        <begin position="840"/>
        <end position="960"/>
    </location>
</feature>
<feature type="compositionally biased region" description="Low complexity" evidence="7">
    <location>
        <begin position="2066"/>
        <end position="2091"/>
    </location>
</feature>
<feature type="compositionally biased region" description="Basic residues" evidence="7">
    <location>
        <begin position="1664"/>
        <end position="1678"/>
    </location>
</feature>
<dbReference type="PROSITE" id="PS50110">
    <property type="entry name" value="RESPONSE_REGULATORY"/>
    <property type="match status" value="2"/>
</dbReference>
<dbReference type="OrthoDB" id="5378913at2759"/>
<dbReference type="InterPro" id="IPR003661">
    <property type="entry name" value="HisK_dim/P_dom"/>
</dbReference>
<dbReference type="Gene3D" id="3.30.450.20">
    <property type="entry name" value="PAS domain"/>
    <property type="match status" value="1"/>
</dbReference>
<dbReference type="SUPFAM" id="SSF55874">
    <property type="entry name" value="ATPase domain of HSP90 chaperone/DNA topoisomerase II/histidine kinase"/>
    <property type="match status" value="2"/>
</dbReference>
<dbReference type="InterPro" id="IPR005467">
    <property type="entry name" value="His_kinase_dom"/>
</dbReference>
<dbReference type="InterPro" id="IPR036890">
    <property type="entry name" value="HATPase_C_sf"/>
</dbReference>
<feature type="modified residue" description="4-aspartylphosphate" evidence="6">
    <location>
        <position position="2104"/>
    </location>
</feature>
<dbReference type="InterPro" id="IPR011006">
    <property type="entry name" value="CheY-like_superfamily"/>
</dbReference>
<dbReference type="Gene3D" id="3.40.50.2300">
    <property type="match status" value="3"/>
</dbReference>
<dbReference type="Gene3D" id="3.30.565.10">
    <property type="entry name" value="Histidine kinase-like ATPase, C-terminal domain"/>
    <property type="match status" value="2"/>
</dbReference>
<reference evidence="10" key="1">
    <citation type="journal article" date="2020" name="Fungal Divers.">
        <title>Resolving the Mortierellaceae phylogeny through synthesis of multi-gene phylogenetics and phylogenomics.</title>
        <authorList>
            <person name="Vandepol N."/>
            <person name="Liber J."/>
            <person name="Desiro A."/>
            <person name="Na H."/>
            <person name="Kennedy M."/>
            <person name="Barry K."/>
            <person name="Grigoriev I.V."/>
            <person name="Miller A.N."/>
            <person name="O'Donnell K."/>
            <person name="Stajich J.E."/>
            <person name="Bonito G."/>
        </authorList>
    </citation>
    <scope>NUCLEOTIDE SEQUENCE</scope>
    <source>
        <strain evidence="10">CK1249</strain>
    </source>
</reference>
<keyword evidence="11" id="KW-1185">Reference proteome</keyword>
<protein>
    <recommendedName>
        <fullName evidence="2">histidine kinase</fullName>
        <ecNumber evidence="2">2.7.13.3</ecNumber>
    </recommendedName>
</protein>
<dbReference type="PANTHER" id="PTHR43047">
    <property type="entry name" value="TWO-COMPONENT HISTIDINE PROTEIN KINASE"/>
    <property type="match status" value="1"/>
</dbReference>
<evidence type="ECO:0000256" key="7">
    <source>
        <dbReference type="SAM" id="MobiDB-lite"/>
    </source>
</evidence>
<keyword evidence="3 6" id="KW-0597">Phosphoprotein</keyword>
<evidence type="ECO:0000256" key="5">
    <source>
        <dbReference type="ARBA" id="ARBA00022777"/>
    </source>
</evidence>
<dbReference type="SMART" id="SM00448">
    <property type="entry name" value="REC"/>
    <property type="match status" value="1"/>
</dbReference>
<evidence type="ECO:0000256" key="6">
    <source>
        <dbReference type="PROSITE-ProRule" id="PRU00169"/>
    </source>
</evidence>
<feature type="compositionally biased region" description="Polar residues" evidence="7">
    <location>
        <begin position="1700"/>
        <end position="1717"/>
    </location>
</feature>
<dbReference type="GO" id="GO:0000155">
    <property type="term" value="F:phosphorelay sensor kinase activity"/>
    <property type="evidence" value="ECO:0007669"/>
    <property type="project" value="InterPro"/>
</dbReference>
<dbReference type="InterPro" id="IPR036097">
    <property type="entry name" value="HisK_dim/P_sf"/>
</dbReference>
<feature type="region of interest" description="Disordered" evidence="7">
    <location>
        <begin position="1909"/>
        <end position="1953"/>
    </location>
</feature>
<dbReference type="Gene3D" id="3.30.450.40">
    <property type="match status" value="1"/>
</dbReference>
<feature type="compositionally biased region" description="Polar residues" evidence="7">
    <location>
        <begin position="1818"/>
        <end position="1837"/>
    </location>
</feature>